<keyword evidence="3 5" id="KW-1133">Transmembrane helix</keyword>
<keyword evidence="4 5" id="KW-0472">Membrane</keyword>
<feature type="transmembrane region" description="Helical" evidence="5">
    <location>
        <begin position="71"/>
        <end position="91"/>
    </location>
</feature>
<dbReference type="AlphaFoldDB" id="A0A6J4LUI8"/>
<evidence type="ECO:0000256" key="4">
    <source>
        <dbReference type="ARBA" id="ARBA00023136"/>
    </source>
</evidence>
<keyword evidence="2 5" id="KW-0812">Transmembrane</keyword>
<evidence type="ECO:0000256" key="3">
    <source>
        <dbReference type="ARBA" id="ARBA00022989"/>
    </source>
</evidence>
<comment type="subcellular location">
    <subcellularLocation>
        <location evidence="1">Membrane</location>
        <topology evidence="1">Multi-pass membrane protein</topology>
    </subcellularLocation>
</comment>
<dbReference type="InterPro" id="IPR032808">
    <property type="entry name" value="DoxX"/>
</dbReference>
<reference evidence="6" key="1">
    <citation type="submission" date="2020-02" db="EMBL/GenBank/DDBJ databases">
        <authorList>
            <person name="Meier V. D."/>
        </authorList>
    </citation>
    <scope>NUCLEOTIDE SEQUENCE</scope>
    <source>
        <strain evidence="6">AVDCRST_MAG56</strain>
    </source>
</reference>
<evidence type="ECO:0008006" key="7">
    <source>
        <dbReference type="Google" id="ProtNLM"/>
    </source>
</evidence>
<protein>
    <recommendedName>
        <fullName evidence="7">DoxX family protein</fullName>
    </recommendedName>
</protein>
<dbReference type="EMBL" id="CADCTQ010000664">
    <property type="protein sequence ID" value="CAA9341244.1"/>
    <property type="molecule type" value="Genomic_DNA"/>
</dbReference>
<dbReference type="InterPro" id="IPR016944">
    <property type="entry name" value="UCP030066"/>
</dbReference>
<proteinExistence type="predicted"/>
<dbReference type="Pfam" id="PF13564">
    <property type="entry name" value="DoxX_2"/>
    <property type="match status" value="1"/>
</dbReference>
<evidence type="ECO:0000256" key="1">
    <source>
        <dbReference type="ARBA" id="ARBA00004141"/>
    </source>
</evidence>
<dbReference type="PIRSF" id="PIRSF030066">
    <property type="entry name" value="UCP030066"/>
    <property type="match status" value="1"/>
</dbReference>
<organism evidence="6">
    <name type="scientific">uncultured Cytophagales bacterium</name>
    <dbReference type="NCBI Taxonomy" id="158755"/>
    <lineage>
        <taxon>Bacteria</taxon>
        <taxon>Pseudomonadati</taxon>
        <taxon>Bacteroidota</taxon>
        <taxon>Sphingobacteriia</taxon>
        <taxon>Sphingobacteriales</taxon>
        <taxon>environmental samples</taxon>
    </lineage>
</organism>
<evidence type="ECO:0000256" key="2">
    <source>
        <dbReference type="ARBA" id="ARBA00022692"/>
    </source>
</evidence>
<dbReference type="GO" id="GO:0016020">
    <property type="term" value="C:membrane"/>
    <property type="evidence" value="ECO:0007669"/>
    <property type="project" value="UniProtKB-SubCell"/>
</dbReference>
<feature type="transmembrane region" description="Helical" evidence="5">
    <location>
        <begin position="97"/>
        <end position="114"/>
    </location>
</feature>
<name>A0A6J4LUI8_9SPHI</name>
<sequence>MKKIKITYWLTTALLALFMAFSAYGYLTQAEMKAAFGHLGFPDYFRAELAVAKLLGAVALLAPVGPRVKEWAYAGFAIPFVSAFVAHAASGDPVTNRAWPVAFLGLLAVSYLAYHKLQAGRPQSVPAPRAEVAVGA</sequence>
<evidence type="ECO:0000313" key="6">
    <source>
        <dbReference type="EMBL" id="CAA9341244.1"/>
    </source>
</evidence>
<accession>A0A6J4LUI8</accession>
<evidence type="ECO:0000256" key="5">
    <source>
        <dbReference type="SAM" id="Phobius"/>
    </source>
</evidence>
<feature type="transmembrane region" description="Helical" evidence="5">
    <location>
        <begin position="44"/>
        <end position="64"/>
    </location>
</feature>
<gene>
    <name evidence="6" type="ORF">AVDCRST_MAG56-7921</name>
</gene>